<dbReference type="SMART" id="SM00730">
    <property type="entry name" value="PSN"/>
    <property type="match status" value="1"/>
</dbReference>
<feature type="transmembrane region" description="Helical" evidence="9">
    <location>
        <begin position="494"/>
        <end position="516"/>
    </location>
</feature>
<dbReference type="AlphaFoldDB" id="A0A2Y9KVV7"/>
<evidence type="ECO:0000256" key="6">
    <source>
        <dbReference type="ARBA" id="ARBA00022989"/>
    </source>
</evidence>
<accession>A0A2Y9KVV7</accession>
<dbReference type="Pfam" id="PF04258">
    <property type="entry name" value="Peptidase_A22B"/>
    <property type="match status" value="1"/>
</dbReference>
<feature type="region of interest" description="Disordered" evidence="8">
    <location>
        <begin position="169"/>
        <end position="305"/>
    </location>
</feature>
<feature type="compositionally biased region" description="Polar residues" evidence="8">
    <location>
        <begin position="65"/>
        <end position="74"/>
    </location>
</feature>
<feature type="transmembrane region" description="Helical" evidence="9">
    <location>
        <begin position="463"/>
        <end position="488"/>
    </location>
</feature>
<dbReference type="RefSeq" id="XP_022378172.1">
    <property type="nucleotide sequence ID" value="XM_022522464.1"/>
</dbReference>
<keyword evidence="7 9" id="KW-0472">Membrane</keyword>
<comment type="subcellular location">
    <subcellularLocation>
        <location evidence="1">Endomembrane system</location>
        <topology evidence="1">Multi-pass membrane protein</topology>
    </subcellularLocation>
    <subcellularLocation>
        <location evidence="2">Membrane</location>
        <topology evidence="2">Multi-pass membrane protein</topology>
        <orientation evidence="2">Lumenal side</orientation>
    </subcellularLocation>
</comment>
<keyword evidence="10" id="KW-1185">Reference proteome</keyword>
<comment type="similarity">
    <text evidence="3">Belongs to the peptidase A22B family.</text>
</comment>
<sequence>MVPDELFGLLFDNVGLREGSENSHDARLEVAATSLQSFYNGQSACLSFAPERHTNTIKHPRKVSPKQNLTSASSARDAEMSTNHDKCTTLMGVVDNGRGCAWTGVRGGISGEFQAQEDAGAIDGKSLELESLNDCAQRTQIFRPHARAGTAVQSRRTGTPRRKRVLKKLLWAGPPHRPDSRESSGQAAGKSKAHPDSQPAACQRRDRTAPSTRPTGDARRPGLHVPRAGVSASSGRSRKRKSALQRRPAPPRAVRARPTRPRRQRRGGTRNLYPPRSAAPLSAQQSDGAAAAATHGRDRPALGLPAPAGGMVQLCGSGCVDYSSGQRRNEPKGKIRDQATASVSAGLMASAWSLGGLGGLDYQYAWKFPPSGNKSEFHDVKILIAFISHKDFIDMKQTLGDNITVKMYSPSWPNFDYTMVVIFVIAVFTVALGGYWSGLIELESMKAVTNTEDREMRRKKEEYLTFSPLTVVIFVVVCCVMMVLLYFFYKWLVYVMIAIFCIASAMSLYNCLAALVRKIPCGRCTIIFRSKSIEVRLIFLSGLCIAVAVVWAVFRNEDRWAWILQDILGIAFCLNLIKTLKLPNFKSCVILLGLLLLYDVFFVFITPFITKNGESIMVELAAGPFGNNEKNDGNLVEATAQPSAPHEKLPVVIRVPKLAYFSVMSVCLMPVSILGFGDIIVPGLLVAYCRRFDVQTGSSSIYYVSSTIAYAVGMILTFVVLVLMKKGQPALLYLVPCTLVTASVVAWRRKEMKKFWKGSSYQVMDHLDYATNEENPVTAGEQIVQQ</sequence>
<dbReference type="KEGG" id="elk:111159827"/>
<evidence type="ECO:0000256" key="1">
    <source>
        <dbReference type="ARBA" id="ARBA00004127"/>
    </source>
</evidence>
<evidence type="ECO:0000256" key="5">
    <source>
        <dbReference type="ARBA" id="ARBA00022801"/>
    </source>
</evidence>
<feature type="transmembrane region" description="Helical" evidence="9">
    <location>
        <begin position="417"/>
        <end position="442"/>
    </location>
</feature>
<feature type="transmembrane region" description="Helical" evidence="9">
    <location>
        <begin position="560"/>
        <end position="577"/>
    </location>
</feature>
<evidence type="ECO:0000313" key="10">
    <source>
        <dbReference type="Proteomes" id="UP000248482"/>
    </source>
</evidence>
<evidence type="ECO:0000256" key="4">
    <source>
        <dbReference type="ARBA" id="ARBA00022692"/>
    </source>
</evidence>
<feature type="transmembrane region" description="Helical" evidence="9">
    <location>
        <begin position="589"/>
        <end position="609"/>
    </location>
</feature>
<organism evidence="10 11">
    <name type="scientific">Enhydra lutris kenyoni</name>
    <name type="common">northern sea otter</name>
    <dbReference type="NCBI Taxonomy" id="391180"/>
    <lineage>
        <taxon>Eukaryota</taxon>
        <taxon>Metazoa</taxon>
        <taxon>Chordata</taxon>
        <taxon>Craniata</taxon>
        <taxon>Vertebrata</taxon>
        <taxon>Euteleostomi</taxon>
        <taxon>Mammalia</taxon>
        <taxon>Eutheria</taxon>
        <taxon>Laurasiatheria</taxon>
        <taxon>Carnivora</taxon>
        <taxon>Caniformia</taxon>
        <taxon>Musteloidea</taxon>
        <taxon>Mustelidae</taxon>
        <taxon>Lutrinae</taxon>
        <taxon>Enhydra</taxon>
    </lineage>
</organism>
<dbReference type="GO" id="GO:0098553">
    <property type="term" value="C:lumenal side of endoplasmic reticulum membrane"/>
    <property type="evidence" value="ECO:0007669"/>
    <property type="project" value="TreeGrafter"/>
</dbReference>
<feature type="region of interest" description="Disordered" evidence="8">
    <location>
        <begin position="56"/>
        <end position="83"/>
    </location>
</feature>
<keyword evidence="4 9" id="KW-0812">Transmembrane</keyword>
<evidence type="ECO:0000256" key="7">
    <source>
        <dbReference type="ARBA" id="ARBA00023136"/>
    </source>
</evidence>
<dbReference type="PANTHER" id="PTHR12174:SF34">
    <property type="entry name" value="SIGNAL PEPTIDE PEPTIDASE-LIKE 2A"/>
    <property type="match status" value="1"/>
</dbReference>
<dbReference type="GO" id="GO:0042500">
    <property type="term" value="F:aspartic endopeptidase activity, intramembrane cleaving"/>
    <property type="evidence" value="ECO:0007669"/>
    <property type="project" value="InterPro"/>
</dbReference>
<dbReference type="GeneID" id="111159827"/>
<evidence type="ECO:0000313" key="11">
    <source>
        <dbReference type="RefSeq" id="XP_022378172.1"/>
    </source>
</evidence>
<name>A0A2Y9KVV7_ENHLU</name>
<feature type="compositionally biased region" description="Basic residues" evidence="8">
    <location>
        <begin position="254"/>
        <end position="268"/>
    </location>
</feature>
<keyword evidence="6 9" id="KW-1133">Transmembrane helix</keyword>
<dbReference type="InterPro" id="IPR006639">
    <property type="entry name" value="Preselin/SPP"/>
</dbReference>
<gene>
    <name evidence="11" type="primary">LOC111159827</name>
</gene>
<protein>
    <submittedName>
        <fullName evidence="11">Signal peptide peptidase-like 2A</fullName>
    </submittedName>
</protein>
<dbReference type="PANTHER" id="PTHR12174">
    <property type="entry name" value="SIGNAL PEPTIDE PEPTIDASE"/>
    <property type="match status" value="1"/>
</dbReference>
<evidence type="ECO:0000256" key="2">
    <source>
        <dbReference type="ARBA" id="ARBA00004366"/>
    </source>
</evidence>
<dbReference type="GO" id="GO:0005765">
    <property type="term" value="C:lysosomal membrane"/>
    <property type="evidence" value="ECO:0007669"/>
    <property type="project" value="TreeGrafter"/>
</dbReference>
<dbReference type="OrthoDB" id="29661at2759"/>
<evidence type="ECO:0000256" key="9">
    <source>
        <dbReference type="SAM" id="Phobius"/>
    </source>
</evidence>
<dbReference type="InterPro" id="IPR007369">
    <property type="entry name" value="Peptidase_A22B_SPP"/>
</dbReference>
<dbReference type="GO" id="GO:0098554">
    <property type="term" value="C:cytoplasmic side of endoplasmic reticulum membrane"/>
    <property type="evidence" value="ECO:0007669"/>
    <property type="project" value="TreeGrafter"/>
</dbReference>
<keyword evidence="5" id="KW-0378">Hydrolase</keyword>
<dbReference type="GO" id="GO:0033619">
    <property type="term" value="P:membrane protein proteolysis"/>
    <property type="evidence" value="ECO:0007669"/>
    <property type="project" value="TreeGrafter"/>
</dbReference>
<evidence type="ECO:0000256" key="8">
    <source>
        <dbReference type="SAM" id="MobiDB-lite"/>
    </source>
</evidence>
<feature type="transmembrane region" description="Helical" evidence="9">
    <location>
        <begin position="701"/>
        <end position="724"/>
    </location>
</feature>
<dbReference type="GO" id="GO:0030660">
    <property type="term" value="C:Golgi-associated vesicle membrane"/>
    <property type="evidence" value="ECO:0007669"/>
    <property type="project" value="TreeGrafter"/>
</dbReference>
<reference evidence="11" key="1">
    <citation type="submission" date="2025-08" db="UniProtKB">
        <authorList>
            <consortium name="RefSeq"/>
        </authorList>
    </citation>
    <scope>IDENTIFICATION</scope>
    <source>
        <tissue evidence="11">Blood</tissue>
    </source>
</reference>
<dbReference type="STRING" id="391180.A0A2Y9KVV7"/>
<evidence type="ECO:0000256" key="3">
    <source>
        <dbReference type="ARBA" id="ARBA00006859"/>
    </source>
</evidence>
<proteinExistence type="inferred from homology"/>
<feature type="transmembrane region" description="Helical" evidence="9">
    <location>
        <begin position="658"/>
        <end position="689"/>
    </location>
</feature>
<dbReference type="Proteomes" id="UP000248482">
    <property type="component" value="Unplaced"/>
</dbReference>
<feature type="transmembrane region" description="Helical" evidence="9">
    <location>
        <begin position="537"/>
        <end position="554"/>
    </location>
</feature>
<feature type="transmembrane region" description="Helical" evidence="9">
    <location>
        <begin position="730"/>
        <end position="747"/>
    </location>
</feature>